<protein>
    <submittedName>
        <fullName evidence="2">YrdB family protein</fullName>
    </submittedName>
</protein>
<feature type="transmembrane region" description="Helical" evidence="1">
    <location>
        <begin position="79"/>
        <end position="99"/>
    </location>
</feature>
<dbReference type="Pfam" id="PF10823">
    <property type="entry name" value="DUF2568"/>
    <property type="match status" value="1"/>
</dbReference>
<feature type="transmembrane region" description="Helical" evidence="1">
    <location>
        <begin position="111"/>
        <end position="130"/>
    </location>
</feature>
<accession>A0ABR7S9S7</accession>
<reference evidence="2 3" key="1">
    <citation type="submission" date="2020-08" db="EMBL/GenBank/DDBJ databases">
        <title>Genemic of Streptomyces polyaspartic.</title>
        <authorList>
            <person name="Liu W."/>
        </authorList>
    </citation>
    <scope>NUCLEOTIDE SEQUENCE [LARGE SCALE GENOMIC DNA]</scope>
    <source>
        <strain evidence="2 3">TRM66268-LWL</strain>
    </source>
</reference>
<organism evidence="2 3">
    <name type="scientific">Streptomyces polyasparticus</name>
    <dbReference type="NCBI Taxonomy" id="2767826"/>
    <lineage>
        <taxon>Bacteria</taxon>
        <taxon>Bacillati</taxon>
        <taxon>Actinomycetota</taxon>
        <taxon>Actinomycetes</taxon>
        <taxon>Kitasatosporales</taxon>
        <taxon>Streptomycetaceae</taxon>
        <taxon>Streptomyces</taxon>
    </lineage>
</organism>
<dbReference type="EMBL" id="JACTVJ010000004">
    <property type="protein sequence ID" value="MBC9712173.1"/>
    <property type="molecule type" value="Genomic_DNA"/>
</dbReference>
<dbReference type="InterPro" id="IPR021214">
    <property type="entry name" value="DUF2568"/>
</dbReference>
<sequence>MGRAGIRWAIGCRGARVRAKVSRCADDLGEGFTVSEEVQRPTGLEGPPWFVANELLAFVVELAALVLLCWWGFATGDGVLLSLLLGLGTPAVAIVLWWLCAAPKSKLQPGLAVVLVVKALVLGGGAAALYGLGHPVAAVVAGFVVVVNTTVAEVFRRRTPGYGT</sequence>
<gene>
    <name evidence="2" type="ORF">H9Y04_06260</name>
</gene>
<evidence type="ECO:0000256" key="1">
    <source>
        <dbReference type="SAM" id="Phobius"/>
    </source>
</evidence>
<name>A0ABR7S9S7_9ACTN</name>
<keyword evidence="1" id="KW-0812">Transmembrane</keyword>
<feature type="transmembrane region" description="Helical" evidence="1">
    <location>
        <begin position="136"/>
        <end position="155"/>
    </location>
</feature>
<evidence type="ECO:0000313" key="3">
    <source>
        <dbReference type="Proteomes" id="UP000642284"/>
    </source>
</evidence>
<keyword evidence="1" id="KW-0472">Membrane</keyword>
<keyword evidence="3" id="KW-1185">Reference proteome</keyword>
<feature type="transmembrane region" description="Helical" evidence="1">
    <location>
        <begin position="55"/>
        <end position="73"/>
    </location>
</feature>
<dbReference type="Proteomes" id="UP000642284">
    <property type="component" value="Unassembled WGS sequence"/>
</dbReference>
<comment type="caution">
    <text evidence="2">The sequence shown here is derived from an EMBL/GenBank/DDBJ whole genome shotgun (WGS) entry which is preliminary data.</text>
</comment>
<keyword evidence="1" id="KW-1133">Transmembrane helix</keyword>
<evidence type="ECO:0000313" key="2">
    <source>
        <dbReference type="EMBL" id="MBC9712173.1"/>
    </source>
</evidence>
<proteinExistence type="predicted"/>